<dbReference type="PANTHER" id="PTHR42107">
    <property type="entry name" value="YALI0D24453P"/>
    <property type="match status" value="1"/>
</dbReference>
<dbReference type="EMBL" id="JANBUY010000027">
    <property type="protein sequence ID" value="KAJ2866977.1"/>
    <property type="molecule type" value="Genomic_DNA"/>
</dbReference>
<dbReference type="Proteomes" id="UP001140074">
    <property type="component" value="Unassembled WGS sequence"/>
</dbReference>
<evidence type="ECO:0000313" key="1">
    <source>
        <dbReference type="EMBL" id="KAJ2866977.1"/>
    </source>
</evidence>
<proteinExistence type="predicted"/>
<comment type="caution">
    <text evidence="1">The sequence shown here is derived from an EMBL/GenBank/DDBJ whole genome shotgun (WGS) entry which is preliminary data.</text>
</comment>
<protein>
    <submittedName>
        <fullName evidence="1">Uncharacterized protein</fullName>
    </submittedName>
</protein>
<accession>A0A9W8M577</accession>
<dbReference type="AlphaFoldDB" id="A0A9W8M577"/>
<keyword evidence="2" id="KW-1185">Reference proteome</keyword>
<evidence type="ECO:0000313" key="2">
    <source>
        <dbReference type="Proteomes" id="UP001140074"/>
    </source>
</evidence>
<name>A0A9W8M577_9FUNG</name>
<gene>
    <name evidence="1" type="ORF">GGH94_001144</name>
</gene>
<sequence length="292" mass="32758">MSPAANSATELANVAYSPANFASVFAVLTTFASVIPSNIHEPEELYALVTSTESTDQLKDLSLNLLTSALNRKPKARPSEDQWPRHCTDLAATYVSLLKGLEVPEEAADSLDGFLQQTPAVRVDFLYWLCEIALMDNSSIKHLVDTEAEKGRKATNTTATTNDSLVRLQPFAEISKQRYWLFGSKTRQFYLESVSQKGKGKFELLAQTVDEFTSAAADLRAQRYNAPKELAGRLVSEVVPYLEAQVKKRGRVERALQRHAIANAHVHVYETRTRKRQRVNYNDDQLLDAFDF</sequence>
<organism evidence="1 2">
    <name type="scientific">Coemansia aciculifera</name>
    <dbReference type="NCBI Taxonomy" id="417176"/>
    <lineage>
        <taxon>Eukaryota</taxon>
        <taxon>Fungi</taxon>
        <taxon>Fungi incertae sedis</taxon>
        <taxon>Zoopagomycota</taxon>
        <taxon>Kickxellomycotina</taxon>
        <taxon>Kickxellomycetes</taxon>
        <taxon>Kickxellales</taxon>
        <taxon>Kickxellaceae</taxon>
        <taxon>Coemansia</taxon>
    </lineage>
</organism>
<dbReference type="PANTHER" id="PTHR42107:SF1">
    <property type="entry name" value="WHIM1 DOMAIN-CONTAINING PROTEIN"/>
    <property type="match status" value="1"/>
</dbReference>
<reference evidence="1" key="1">
    <citation type="submission" date="2022-07" db="EMBL/GenBank/DDBJ databases">
        <title>Phylogenomic reconstructions and comparative analyses of Kickxellomycotina fungi.</title>
        <authorList>
            <person name="Reynolds N.K."/>
            <person name="Stajich J.E."/>
            <person name="Barry K."/>
            <person name="Grigoriev I.V."/>
            <person name="Crous P."/>
            <person name="Smith M.E."/>
        </authorList>
    </citation>
    <scope>NUCLEOTIDE SEQUENCE</scope>
    <source>
        <strain evidence="1">RSA 476</strain>
    </source>
</reference>